<dbReference type="EMBL" id="KL142403">
    <property type="protein sequence ID" value="KDR69225.1"/>
    <property type="molecule type" value="Genomic_DNA"/>
</dbReference>
<feature type="region of interest" description="Disordered" evidence="1">
    <location>
        <begin position="159"/>
        <end position="191"/>
    </location>
</feature>
<keyword evidence="3" id="KW-1185">Reference proteome</keyword>
<dbReference type="AlphaFoldDB" id="A0A067SE51"/>
<evidence type="ECO:0000256" key="1">
    <source>
        <dbReference type="SAM" id="MobiDB-lite"/>
    </source>
</evidence>
<gene>
    <name evidence="2" type="ORF">GALMADRAFT_272090</name>
</gene>
<reference evidence="3" key="1">
    <citation type="journal article" date="2014" name="Proc. Natl. Acad. Sci. U.S.A.">
        <title>Extensive sampling of basidiomycete genomes demonstrates inadequacy of the white-rot/brown-rot paradigm for wood decay fungi.</title>
        <authorList>
            <person name="Riley R."/>
            <person name="Salamov A.A."/>
            <person name="Brown D.W."/>
            <person name="Nagy L.G."/>
            <person name="Floudas D."/>
            <person name="Held B.W."/>
            <person name="Levasseur A."/>
            <person name="Lombard V."/>
            <person name="Morin E."/>
            <person name="Otillar R."/>
            <person name="Lindquist E.A."/>
            <person name="Sun H."/>
            <person name="LaButti K.M."/>
            <person name="Schmutz J."/>
            <person name="Jabbour D."/>
            <person name="Luo H."/>
            <person name="Baker S.E."/>
            <person name="Pisabarro A.G."/>
            <person name="Walton J.D."/>
            <person name="Blanchette R.A."/>
            <person name="Henrissat B."/>
            <person name="Martin F."/>
            <person name="Cullen D."/>
            <person name="Hibbett D.S."/>
            <person name="Grigoriev I.V."/>
        </authorList>
    </citation>
    <scope>NUCLEOTIDE SEQUENCE [LARGE SCALE GENOMIC DNA]</scope>
    <source>
        <strain evidence="3">CBS 339.88</strain>
    </source>
</reference>
<evidence type="ECO:0000313" key="3">
    <source>
        <dbReference type="Proteomes" id="UP000027222"/>
    </source>
</evidence>
<protein>
    <submittedName>
        <fullName evidence="2">Uncharacterized protein</fullName>
    </submittedName>
</protein>
<organism evidence="2 3">
    <name type="scientific">Galerina marginata (strain CBS 339.88)</name>
    <dbReference type="NCBI Taxonomy" id="685588"/>
    <lineage>
        <taxon>Eukaryota</taxon>
        <taxon>Fungi</taxon>
        <taxon>Dikarya</taxon>
        <taxon>Basidiomycota</taxon>
        <taxon>Agaricomycotina</taxon>
        <taxon>Agaricomycetes</taxon>
        <taxon>Agaricomycetidae</taxon>
        <taxon>Agaricales</taxon>
        <taxon>Agaricineae</taxon>
        <taxon>Strophariaceae</taxon>
        <taxon>Galerina</taxon>
    </lineage>
</organism>
<name>A0A067SE51_GALM3</name>
<dbReference type="Proteomes" id="UP000027222">
    <property type="component" value="Unassembled WGS sequence"/>
</dbReference>
<evidence type="ECO:0000313" key="2">
    <source>
        <dbReference type="EMBL" id="KDR69225.1"/>
    </source>
</evidence>
<proteinExistence type="predicted"/>
<dbReference type="HOGENOM" id="CLU_070623_0_0_1"/>
<sequence>MKHYNGLVQKNNAMLILPVSDGQSFVFSFPASACKNAQSVTVTLSFDNICLYKVDFKPKENGLSQAQYDNYGTITLCYYGWLNDDSANFVFRIDKTPHAFKTYINDRCISSHTSMNKQTNHESRVDMAGVAINVTEMVPITLTVFDYAEYEDVEAFSKEMRNPDSIAPQADMDGLEENGKESASDSANADIPPQDTVWMKYSSTVLWPIAIELEATNLKMGLQQKHDTLMAQWVVAHDDDIALNTIDYFVHSHQVIWPRVLTSVNPDKAAKIRERHAQLFKNLPRAKAERSQGTVNVE</sequence>
<accession>A0A067SE51</accession>
<dbReference type="OrthoDB" id="3119524at2759"/>